<keyword evidence="2" id="KW-0805">Transcription regulation</keyword>
<dbReference type="Proteomes" id="UP000812844">
    <property type="component" value="Unassembled WGS sequence"/>
</dbReference>
<reference evidence="7 8" key="1">
    <citation type="submission" date="2021-05" db="EMBL/GenBank/DDBJ databases">
        <title>Phylogenetic classification of ten novel species belonging to the genus Bifidobacterium comprising B. colchicus sp. nov., B. abeli sp. nov., B. bicoloris sp. nov., B. guerezis sp. nov., B. rosaliae sp. nov., B. santillanensis sp. nov., B. argentati sp. nov., B. amazzoni sp. nov., B. pluviali sp. nov., and B. pinnaculum sp. nov.</title>
        <authorList>
            <person name="Lugli G.A."/>
            <person name="Ruiz Garcia L."/>
            <person name="Margolles A."/>
            <person name="Ventura M."/>
        </authorList>
    </citation>
    <scope>NUCLEOTIDE SEQUENCE [LARGE SCALE GENOMIC DNA]</scope>
    <source>
        <strain evidence="7 8">6T3</strain>
    </source>
</reference>
<comment type="caution">
    <text evidence="7">The sequence shown here is derived from an EMBL/GenBank/DDBJ whole genome shotgun (WGS) entry which is preliminary data.</text>
</comment>
<dbReference type="PANTHER" id="PTHR30055">
    <property type="entry name" value="HTH-TYPE TRANSCRIPTIONAL REGULATOR RUTR"/>
    <property type="match status" value="1"/>
</dbReference>
<evidence type="ECO:0000256" key="4">
    <source>
        <dbReference type="ARBA" id="ARBA00023163"/>
    </source>
</evidence>
<protein>
    <submittedName>
        <fullName evidence="7">TetR/AcrR family transcriptional regulator</fullName>
    </submittedName>
</protein>
<keyword evidence="3 5" id="KW-0238">DNA-binding</keyword>
<dbReference type="InterPro" id="IPR001647">
    <property type="entry name" value="HTH_TetR"/>
</dbReference>
<evidence type="ECO:0000313" key="8">
    <source>
        <dbReference type="Proteomes" id="UP000812844"/>
    </source>
</evidence>
<gene>
    <name evidence="7" type="ORF">KIH73_08370</name>
</gene>
<evidence type="ECO:0000256" key="5">
    <source>
        <dbReference type="PROSITE-ProRule" id="PRU00335"/>
    </source>
</evidence>
<dbReference type="InterPro" id="IPR050109">
    <property type="entry name" value="HTH-type_TetR-like_transc_reg"/>
</dbReference>
<proteinExistence type="predicted"/>
<dbReference type="RefSeq" id="WP_219082444.1">
    <property type="nucleotide sequence ID" value="NZ_JAHBBD010000020.1"/>
</dbReference>
<evidence type="ECO:0000256" key="2">
    <source>
        <dbReference type="ARBA" id="ARBA00023015"/>
    </source>
</evidence>
<evidence type="ECO:0000256" key="3">
    <source>
        <dbReference type="ARBA" id="ARBA00023125"/>
    </source>
</evidence>
<evidence type="ECO:0000259" key="6">
    <source>
        <dbReference type="PROSITE" id="PS50977"/>
    </source>
</evidence>
<evidence type="ECO:0000313" key="7">
    <source>
        <dbReference type="EMBL" id="MBW3083376.1"/>
    </source>
</evidence>
<evidence type="ECO:0000256" key="1">
    <source>
        <dbReference type="ARBA" id="ARBA00022491"/>
    </source>
</evidence>
<feature type="DNA-binding region" description="H-T-H motif" evidence="5">
    <location>
        <begin position="32"/>
        <end position="51"/>
    </location>
</feature>
<dbReference type="PROSITE" id="PS50977">
    <property type="entry name" value="HTH_TETR_2"/>
    <property type="match status" value="1"/>
</dbReference>
<keyword evidence="8" id="KW-1185">Reference proteome</keyword>
<keyword evidence="4" id="KW-0804">Transcription</keyword>
<organism evidence="7 8">
    <name type="scientific">Bifidobacterium phasiani</name>
    <dbReference type="NCBI Taxonomy" id="2834431"/>
    <lineage>
        <taxon>Bacteria</taxon>
        <taxon>Bacillati</taxon>
        <taxon>Actinomycetota</taxon>
        <taxon>Actinomycetes</taxon>
        <taxon>Bifidobacteriales</taxon>
        <taxon>Bifidobacteriaceae</taxon>
        <taxon>Bifidobacterium</taxon>
    </lineage>
</organism>
<name>A0ABS6WA39_9BIFI</name>
<dbReference type="PANTHER" id="PTHR30055:SF175">
    <property type="entry name" value="HTH-TYPE TRANSCRIPTIONAL REPRESSOR KSTR2"/>
    <property type="match status" value="1"/>
</dbReference>
<keyword evidence="1" id="KW-0678">Repressor</keyword>
<dbReference type="Pfam" id="PF00440">
    <property type="entry name" value="TetR_N"/>
    <property type="match status" value="1"/>
</dbReference>
<sequence length="218" mass="24823">MARNAHPEATRRRILEAAQRLFAERGYANTTIQDILDELGDLSKGAIYHHFSNKEAILEALTEDDWNAHWKMANEMLDRTDITGLEKLRELIRASTTDDAHLATNRESAQFLEDPTTLAHNLEWWQTTIAEWIERIIRQGVEDGSITTEYPHEAAVLFSLLLNYWVGDAPSADQVEPRLRCVATMLAALGLPVLDEEMIRLTIHGVGEINRPRFEQHG</sequence>
<accession>A0ABS6WA39</accession>
<feature type="domain" description="HTH tetR-type" evidence="6">
    <location>
        <begin position="8"/>
        <end position="69"/>
    </location>
</feature>
<dbReference type="EMBL" id="JAHBBD010000020">
    <property type="protein sequence ID" value="MBW3083376.1"/>
    <property type="molecule type" value="Genomic_DNA"/>
</dbReference>